<dbReference type="EMBL" id="WMBE01000001">
    <property type="protein sequence ID" value="MDG0866363.1"/>
    <property type="molecule type" value="Genomic_DNA"/>
</dbReference>
<dbReference type="InterPro" id="IPR006439">
    <property type="entry name" value="HAD-SF_hydro_IA"/>
</dbReference>
<dbReference type="SFLD" id="SFLDG01129">
    <property type="entry name" value="C1.5:_HAD__Beta-PGM__Phosphata"/>
    <property type="match status" value="1"/>
</dbReference>
<dbReference type="InterPro" id="IPR023214">
    <property type="entry name" value="HAD_sf"/>
</dbReference>
<dbReference type="PRINTS" id="PR00413">
    <property type="entry name" value="HADHALOGNASE"/>
</dbReference>
<evidence type="ECO:0000313" key="2">
    <source>
        <dbReference type="EMBL" id="MDG0866363.1"/>
    </source>
</evidence>
<dbReference type="InterPro" id="IPR036412">
    <property type="entry name" value="HAD-like_sf"/>
</dbReference>
<dbReference type="Pfam" id="PF00702">
    <property type="entry name" value="Hydrolase"/>
    <property type="match status" value="1"/>
</dbReference>
<accession>A0AAJ5ZCV7</accession>
<protein>
    <submittedName>
        <fullName evidence="3">HAD hydrolase-like protein</fullName>
    </submittedName>
</protein>
<organism evidence="3 4">
    <name type="scientific">Candidatus Lucifugimonas marina</name>
    <dbReference type="NCBI Taxonomy" id="3038979"/>
    <lineage>
        <taxon>Bacteria</taxon>
        <taxon>Bacillati</taxon>
        <taxon>Chloroflexota</taxon>
        <taxon>Dehalococcoidia</taxon>
        <taxon>SAR202 cluster</taxon>
        <taxon>Candidatus Lucifugimonadales</taxon>
        <taxon>Candidatus Lucifugimonadaceae</taxon>
        <taxon>Candidatus Lucifugimonas</taxon>
    </lineage>
</organism>
<dbReference type="SUPFAM" id="SSF56784">
    <property type="entry name" value="HAD-like"/>
    <property type="match status" value="1"/>
</dbReference>
<dbReference type="PANTHER" id="PTHR43316">
    <property type="entry name" value="HYDROLASE, HALOACID DELAHOGENASE-RELATED"/>
    <property type="match status" value="1"/>
</dbReference>
<reference evidence="4" key="3">
    <citation type="submission" date="2023-06" db="EMBL/GenBank/DDBJ databases">
        <title>Pangenomics reveal diversification of enzyme families and niche specialization in globally abundant SAR202 bacteria.</title>
        <authorList>
            <person name="Saw J.H.W."/>
        </authorList>
    </citation>
    <scope>NUCLEOTIDE SEQUENCE [LARGE SCALE GENOMIC DNA]</scope>
    <source>
        <strain evidence="4">JH1073</strain>
    </source>
</reference>
<dbReference type="EMBL" id="CP046147">
    <property type="protein sequence ID" value="WFG38923.1"/>
    <property type="molecule type" value="Genomic_DNA"/>
</dbReference>
<dbReference type="AlphaFoldDB" id="A0AAJ5ZCV7"/>
<dbReference type="SFLD" id="SFLDS00003">
    <property type="entry name" value="Haloacid_Dehalogenase"/>
    <property type="match status" value="1"/>
</dbReference>
<evidence type="ECO:0000313" key="3">
    <source>
        <dbReference type="EMBL" id="WFG38923.1"/>
    </source>
</evidence>
<name>A0AAJ5ZCV7_9CHLR</name>
<dbReference type="InterPro" id="IPR051540">
    <property type="entry name" value="S-2-haloacid_dehalogenase"/>
</dbReference>
<dbReference type="Gene3D" id="3.40.50.1000">
    <property type="entry name" value="HAD superfamily/HAD-like"/>
    <property type="match status" value="1"/>
</dbReference>
<gene>
    <name evidence="2" type="ORF">GKO46_04660</name>
    <name evidence="3" type="ORF">GKO48_04600</name>
</gene>
<dbReference type="PANTHER" id="PTHR43316:SF3">
    <property type="entry name" value="HALOACID DEHALOGENASE, TYPE II (AFU_ORTHOLOGUE AFUA_2G07750)-RELATED"/>
    <property type="match status" value="1"/>
</dbReference>
<keyword evidence="4" id="KW-1185">Reference proteome</keyword>
<dbReference type="GO" id="GO:0016787">
    <property type="term" value="F:hydrolase activity"/>
    <property type="evidence" value="ECO:0007669"/>
    <property type="project" value="UniProtKB-KW"/>
</dbReference>
<evidence type="ECO:0000256" key="1">
    <source>
        <dbReference type="ARBA" id="ARBA00022801"/>
    </source>
</evidence>
<dbReference type="RefSeq" id="WP_342822201.1">
    <property type="nucleotide sequence ID" value="NZ_CP046146.1"/>
</dbReference>
<dbReference type="Proteomes" id="UP001219901">
    <property type="component" value="Chromosome"/>
</dbReference>
<dbReference type="Proteomes" id="UP001321249">
    <property type="component" value="Unassembled WGS sequence"/>
</dbReference>
<evidence type="ECO:0000313" key="4">
    <source>
        <dbReference type="Proteomes" id="UP001219901"/>
    </source>
</evidence>
<keyword evidence="1 3" id="KW-0378">Hydrolase</keyword>
<reference evidence="3" key="2">
    <citation type="journal article" date="2023" name="Nat. Commun.">
        <title>Cultivation of marine bacteria of the SAR202 clade.</title>
        <authorList>
            <person name="Lim Y."/>
            <person name="Seo J.H."/>
            <person name="Giovannoni S.J."/>
            <person name="Kang I."/>
            <person name="Cho J.C."/>
        </authorList>
    </citation>
    <scope>NUCLEOTIDE SEQUENCE</scope>
    <source>
        <strain evidence="3">JH1073</strain>
    </source>
</reference>
<evidence type="ECO:0000313" key="5">
    <source>
        <dbReference type="Proteomes" id="UP001321249"/>
    </source>
</evidence>
<reference evidence="4 5" key="1">
    <citation type="submission" date="2019-11" db="EMBL/GenBank/DDBJ databases">
        <authorList>
            <person name="Cho J.-C."/>
        </authorList>
    </citation>
    <scope>NUCLEOTIDE SEQUENCE [LARGE SCALE GENOMIC DNA]</scope>
    <source>
        <strain evidence="3 4">JH1073</strain>
        <strain evidence="2 5">JH702</strain>
    </source>
</reference>
<proteinExistence type="predicted"/>
<sequence>MYKAVLFDLFGTLIAPPPMPVYRKMVSGVASALGVSFETLNDPWMSINDGRLDGSFESSEGDILAAAKLIGVEVSESQIAECMDIRRSVTRDFLVPKPGALDMLDALVEMDCALGLITDCVYDVPAVWAETDFFPYFSAAHYSCVTHIRKPDGRAYKGVLDLLETSPEEALFVGDGGSDELNGAVRVGMDAVMISDLTPESGEVMRVGVVDWDGPVVKSISEITDYVRNHR</sequence>